<dbReference type="Proteomes" id="UP000659084">
    <property type="component" value="Unassembled WGS sequence"/>
</dbReference>
<feature type="transmembrane region" description="Helical" evidence="1">
    <location>
        <begin position="6"/>
        <end position="25"/>
    </location>
</feature>
<dbReference type="RefSeq" id="WP_179252895.1">
    <property type="nucleotide sequence ID" value="NZ_JACBIV010000011.1"/>
</dbReference>
<keyword evidence="1" id="KW-0472">Membrane</keyword>
<comment type="caution">
    <text evidence="2">The sequence shown here is derived from an EMBL/GenBank/DDBJ whole genome shotgun (WGS) entry which is preliminary data.</text>
</comment>
<dbReference type="AlphaFoldDB" id="A0AAW3WT23"/>
<evidence type="ECO:0000313" key="2">
    <source>
        <dbReference type="EMBL" id="MBC3213622.1"/>
    </source>
</evidence>
<name>A0AAW3WT23_SERFO</name>
<proteinExistence type="predicted"/>
<sequence length="96" mass="11463">MNNEAWFLLFMAIMIIGRICANSSINHTRRGVSKHAKAVAEWASWLDWQDMLQTIIAVVYYPQLWRKFPHNRSVKPSEYSRVLSREWESNEGKYFR</sequence>
<reference evidence="2" key="1">
    <citation type="submission" date="2020-08" db="EMBL/GenBank/DDBJ databases">
        <title>Food and environmental bacterial isolates.</title>
        <authorList>
            <person name="Richter L."/>
            <person name="Du Plessis E.M."/>
            <person name="Duvenage S."/>
            <person name="Allam M."/>
            <person name="Korsten L."/>
        </authorList>
    </citation>
    <scope>NUCLEOTIDE SEQUENCE</scope>
    <source>
        <strain evidence="2">UPMP2127</strain>
    </source>
</reference>
<gene>
    <name evidence="2" type="ORF">H8J20_15845</name>
</gene>
<organism evidence="2 3">
    <name type="scientific">Serratia fonticola</name>
    <dbReference type="NCBI Taxonomy" id="47917"/>
    <lineage>
        <taxon>Bacteria</taxon>
        <taxon>Pseudomonadati</taxon>
        <taxon>Pseudomonadota</taxon>
        <taxon>Gammaproteobacteria</taxon>
        <taxon>Enterobacterales</taxon>
        <taxon>Yersiniaceae</taxon>
        <taxon>Serratia</taxon>
    </lineage>
</organism>
<dbReference type="EMBL" id="JACNYO010000016">
    <property type="protein sequence ID" value="MBC3213622.1"/>
    <property type="molecule type" value="Genomic_DNA"/>
</dbReference>
<evidence type="ECO:0000313" key="3">
    <source>
        <dbReference type="Proteomes" id="UP000659084"/>
    </source>
</evidence>
<protein>
    <submittedName>
        <fullName evidence="2">Uncharacterized protein</fullName>
    </submittedName>
</protein>
<keyword evidence="1" id="KW-0812">Transmembrane</keyword>
<keyword evidence="1" id="KW-1133">Transmembrane helix</keyword>
<evidence type="ECO:0000256" key="1">
    <source>
        <dbReference type="SAM" id="Phobius"/>
    </source>
</evidence>
<accession>A0AAW3WT23</accession>